<dbReference type="InterPro" id="IPR012349">
    <property type="entry name" value="Split_barrel_FMN-bd"/>
</dbReference>
<gene>
    <name evidence="1" type="ORF">SAMN04487947_0706</name>
</gene>
<dbReference type="Proteomes" id="UP000198531">
    <property type="component" value="Unassembled WGS sequence"/>
</dbReference>
<dbReference type="AlphaFoldDB" id="A0A1I6G7Y1"/>
<proteinExistence type="predicted"/>
<dbReference type="Gene3D" id="2.30.110.10">
    <property type="entry name" value="Electron Transport, Fmn-binding Protein, Chain A"/>
    <property type="match status" value="1"/>
</dbReference>
<protein>
    <submittedName>
        <fullName evidence="1">Pyridoxamine 5'-phosphate oxidase</fullName>
    </submittedName>
</protein>
<dbReference type="STRING" id="553469.SAMN04487947_0706"/>
<dbReference type="OrthoDB" id="288110at2157"/>
<dbReference type="RefSeq" id="WP_089804642.1">
    <property type="nucleotide sequence ID" value="NZ_FOYT01000001.1"/>
</dbReference>
<name>A0A1I6G7Y1_9EURY</name>
<dbReference type="InterPro" id="IPR024747">
    <property type="entry name" value="Pyridox_Oxase-rel"/>
</dbReference>
<dbReference type="SUPFAM" id="SSF50475">
    <property type="entry name" value="FMN-binding split barrel"/>
    <property type="match status" value="1"/>
</dbReference>
<organism evidence="1 2">
    <name type="scientific">Halogeometricum rufum</name>
    <dbReference type="NCBI Taxonomy" id="553469"/>
    <lineage>
        <taxon>Archaea</taxon>
        <taxon>Methanobacteriati</taxon>
        <taxon>Methanobacteriota</taxon>
        <taxon>Stenosarchaea group</taxon>
        <taxon>Halobacteria</taxon>
        <taxon>Halobacteriales</taxon>
        <taxon>Haloferacaceae</taxon>
        <taxon>Halogeometricum</taxon>
    </lineage>
</organism>
<accession>A0A1I6G7Y1</accession>
<keyword evidence="2" id="KW-1185">Reference proteome</keyword>
<evidence type="ECO:0000313" key="1">
    <source>
        <dbReference type="EMBL" id="SFR38299.1"/>
    </source>
</evidence>
<sequence>MSSNDTDGFAPIQGDPMTDEEVEAYLRDHGVGVLALADEGRAYGVPISFGYDGDRVYFVFLRGETSQKERFAETTTRATLTTFDVSGRYEWESVVVSGTIREADDDEWDALVSAMEANAWFPSLFSESEPMRGIAGWVLDVETATGLRNRP</sequence>
<dbReference type="EMBL" id="FOYT01000001">
    <property type="protein sequence ID" value="SFR38299.1"/>
    <property type="molecule type" value="Genomic_DNA"/>
</dbReference>
<dbReference type="Pfam" id="PF12900">
    <property type="entry name" value="Pyridox_ox_2"/>
    <property type="match status" value="1"/>
</dbReference>
<evidence type="ECO:0000313" key="2">
    <source>
        <dbReference type="Proteomes" id="UP000198531"/>
    </source>
</evidence>
<reference evidence="2" key="1">
    <citation type="submission" date="2016-10" db="EMBL/GenBank/DDBJ databases">
        <authorList>
            <person name="Varghese N."/>
            <person name="Submissions S."/>
        </authorList>
    </citation>
    <scope>NUCLEOTIDE SEQUENCE [LARGE SCALE GENOMIC DNA]</scope>
    <source>
        <strain evidence="2">CGMCC 1.7736</strain>
    </source>
</reference>